<dbReference type="InterPro" id="IPR051126">
    <property type="entry name" value="Thiosulfate_sulfurtransferase"/>
</dbReference>
<feature type="domain" description="Rhodanese" evidence="3">
    <location>
        <begin position="222"/>
        <end position="338"/>
    </location>
</feature>
<dbReference type="GO" id="GO:0016740">
    <property type="term" value="F:transferase activity"/>
    <property type="evidence" value="ECO:0007669"/>
    <property type="project" value="UniProtKB-KW"/>
</dbReference>
<accession>A0A4Q0XR14</accession>
<keyword evidence="2" id="KW-0175">Coiled coil</keyword>
<protein>
    <submittedName>
        <fullName evidence="4">Sulfurtransferase</fullName>
    </submittedName>
</protein>
<keyword evidence="1" id="KW-0677">Repeat</keyword>
<dbReference type="InterPro" id="IPR036873">
    <property type="entry name" value="Rhodanese-like_dom_sf"/>
</dbReference>
<dbReference type="EMBL" id="PDKN01000007">
    <property type="protein sequence ID" value="RXJ55483.1"/>
    <property type="molecule type" value="Genomic_DNA"/>
</dbReference>
<dbReference type="SUPFAM" id="SSF52821">
    <property type="entry name" value="Rhodanese/Cell cycle control phosphatase"/>
    <property type="match status" value="2"/>
</dbReference>
<evidence type="ECO:0000313" key="5">
    <source>
        <dbReference type="Proteomes" id="UP000290657"/>
    </source>
</evidence>
<feature type="domain" description="Rhodanese" evidence="3">
    <location>
        <begin position="16"/>
        <end position="129"/>
    </location>
</feature>
<dbReference type="AlphaFoldDB" id="A0A4Q0XR14"/>
<evidence type="ECO:0000256" key="1">
    <source>
        <dbReference type="ARBA" id="ARBA00022737"/>
    </source>
</evidence>
<dbReference type="InterPro" id="IPR001763">
    <property type="entry name" value="Rhodanese-like_dom"/>
</dbReference>
<keyword evidence="5" id="KW-1185">Reference proteome</keyword>
<dbReference type="OrthoDB" id="9781034at2"/>
<dbReference type="CDD" id="cd01448">
    <property type="entry name" value="TST_Repeat_1"/>
    <property type="match status" value="1"/>
</dbReference>
<dbReference type="Proteomes" id="UP000290657">
    <property type="component" value="Unassembled WGS sequence"/>
</dbReference>
<gene>
    <name evidence="4" type="ORF">CRV04_10190</name>
</gene>
<dbReference type="SMART" id="SM00450">
    <property type="entry name" value="RHOD"/>
    <property type="match status" value="2"/>
</dbReference>
<evidence type="ECO:0000259" key="3">
    <source>
        <dbReference type="PROSITE" id="PS50206"/>
    </source>
</evidence>
<dbReference type="PROSITE" id="PS50206">
    <property type="entry name" value="RHODANESE_3"/>
    <property type="match status" value="2"/>
</dbReference>
<evidence type="ECO:0000256" key="2">
    <source>
        <dbReference type="SAM" id="Coils"/>
    </source>
</evidence>
<dbReference type="Gene3D" id="3.40.250.10">
    <property type="entry name" value="Rhodanese-like domain"/>
    <property type="match status" value="2"/>
</dbReference>
<dbReference type="PANTHER" id="PTHR43855">
    <property type="entry name" value="THIOSULFATE SULFURTRANSFERASE"/>
    <property type="match status" value="1"/>
</dbReference>
<name>A0A4Q0XR14_9BACT</name>
<reference evidence="4 5" key="1">
    <citation type="submission" date="2017-10" db="EMBL/GenBank/DDBJ databases">
        <title>Genomics of the genus Arcobacter.</title>
        <authorList>
            <person name="Perez-Cataluna A."/>
            <person name="Figueras M.J."/>
        </authorList>
    </citation>
    <scope>NUCLEOTIDE SEQUENCE [LARGE SCALE GENOMIC DNA]</scope>
    <source>
        <strain evidence="4 5">CECT 8987</strain>
    </source>
</reference>
<dbReference type="Pfam" id="PF00581">
    <property type="entry name" value="Rhodanese"/>
    <property type="match status" value="2"/>
</dbReference>
<dbReference type="PANTHER" id="PTHR43855:SF1">
    <property type="entry name" value="THIOSULFATE SULFURTRANSFERASE"/>
    <property type="match status" value="1"/>
</dbReference>
<feature type="coiled-coil region" evidence="2">
    <location>
        <begin position="130"/>
        <end position="176"/>
    </location>
</feature>
<proteinExistence type="predicted"/>
<sequence length="339" mass="38293">MKAHLISAQEAVKLLGKKNIVFVSGDSHDTYESIGHIEGSVEMYAHHLHHADITGHMHCAPLFMCPKEAEEYIGSKGISNDTLVIAYDNFRGPNATGVWAFFKSFGHDKVKILNGGMDAIKAIDPNQIKYDQLKDEQRDAKKAAKEAKEAGKKSSEAKYKKQANELKKQMKIVSKKTYIQKGKEHEITPVTYTIDTKKIDWDLIASKEDVLKASLDLVENGKKSKYRIIDTRGMAEIIGERKMDNVARGGHVPGATFLEWNNITDFDNKLSFRDLETLQKTFDRYGIKKDQTIYAYCHVGAGRSTEVIVALRMLGYKDVKVYTGSWDEWGNDMNLPINR</sequence>
<keyword evidence="4" id="KW-0808">Transferase</keyword>
<organism evidence="4 5">
    <name type="scientific">Candidatus Marinarcus aquaticus</name>
    <dbReference type="NCBI Taxonomy" id="2044504"/>
    <lineage>
        <taxon>Bacteria</taxon>
        <taxon>Pseudomonadati</taxon>
        <taxon>Campylobacterota</taxon>
        <taxon>Epsilonproteobacteria</taxon>
        <taxon>Campylobacterales</taxon>
        <taxon>Arcobacteraceae</taxon>
        <taxon>Candidatus Marinarcus</taxon>
    </lineage>
</organism>
<evidence type="ECO:0000313" key="4">
    <source>
        <dbReference type="EMBL" id="RXJ55483.1"/>
    </source>
</evidence>
<comment type="caution">
    <text evidence="4">The sequence shown here is derived from an EMBL/GenBank/DDBJ whole genome shotgun (WGS) entry which is preliminary data.</text>
</comment>